<gene>
    <name evidence="4" type="ORF">EA473_12350</name>
</gene>
<keyword evidence="5" id="KW-1185">Reference proteome</keyword>
<dbReference type="InterPro" id="IPR004839">
    <property type="entry name" value="Aminotransferase_I/II_large"/>
</dbReference>
<sequence length="392" mass="43141">MTQNTDYLREKYREMDDRGETWPLNQLETATQARPTVEGREVIMLASNNYLDLANDPRLQEAAIDAIERFGVGAGSDWSIAGYTILQDELHETIASFKGTEAGLSYQTGFAVNAGLLPQLLEAGDVYVSDELNHGSIIDGIRLSPADSLVYDHSDMADLEDTLRTAREEYERIIVVTDGVFSMDGDVAKLDEIQTLAEEYDAMTYVDDCHGEGVLGEGHGITAEFGLEDDVDFQMGSFSKACGGFGGMLAGDQHVIDFAYNTSRTWLLSAGYPPAIAAANKRALEIVDDEPSRVRELWEKRDYFASELESIGFDTGNSETPIVPAMVGESTAAQKLAERLFEEGVFALAIVYPMVARGKARIRNQINVGLTDEDLNEALRVYEDVGRELDLV</sequence>
<evidence type="ECO:0000313" key="5">
    <source>
        <dbReference type="Proteomes" id="UP000282323"/>
    </source>
</evidence>
<dbReference type="InterPro" id="IPR015424">
    <property type="entry name" value="PyrdxlP-dep_Trfase"/>
</dbReference>
<dbReference type="Gene3D" id="3.40.640.10">
    <property type="entry name" value="Type I PLP-dependent aspartate aminotransferase-like (Major domain)"/>
    <property type="match status" value="1"/>
</dbReference>
<accession>A0A3N6LV08</accession>
<dbReference type="SUPFAM" id="SSF53383">
    <property type="entry name" value="PLP-dependent transferases"/>
    <property type="match status" value="1"/>
</dbReference>
<dbReference type="Gene3D" id="3.90.1150.10">
    <property type="entry name" value="Aspartate Aminotransferase, domain 1"/>
    <property type="match status" value="1"/>
</dbReference>
<dbReference type="GO" id="GO:0008483">
    <property type="term" value="F:transaminase activity"/>
    <property type="evidence" value="ECO:0007669"/>
    <property type="project" value="UniProtKB-KW"/>
</dbReference>
<dbReference type="InterPro" id="IPR015422">
    <property type="entry name" value="PyrdxlP-dep_Trfase_small"/>
</dbReference>
<comment type="caution">
    <text evidence="4">The sequence shown here is derived from an EMBL/GenBank/DDBJ whole genome shotgun (WGS) entry which is preliminary data.</text>
</comment>
<dbReference type="PANTHER" id="PTHR13693">
    <property type="entry name" value="CLASS II AMINOTRANSFERASE/8-AMINO-7-OXONONANOATE SYNTHASE"/>
    <property type="match status" value="1"/>
</dbReference>
<evidence type="ECO:0000256" key="1">
    <source>
        <dbReference type="ARBA" id="ARBA00001933"/>
    </source>
</evidence>
<reference evidence="4 5" key="1">
    <citation type="submission" date="2018-10" db="EMBL/GenBank/DDBJ databases">
        <title>Natrarchaeobius chitinivorans gen. nov., sp. nov., and Natrarchaeobius haloalkaliphilus sp. nov., alkaliphilic, chitin-utilizing haloarchaea from hypersaline alkaline lakes.</title>
        <authorList>
            <person name="Sorokin D.Y."/>
            <person name="Elcheninov A.G."/>
            <person name="Kostrikina N.A."/>
            <person name="Bale N.J."/>
            <person name="Sinninghe Damste J.S."/>
            <person name="Khijniak T.V."/>
            <person name="Kublanov I.V."/>
            <person name="Toshchakov S.V."/>
        </authorList>
    </citation>
    <scope>NUCLEOTIDE SEQUENCE [LARGE SCALE GENOMIC DNA]</scope>
    <source>
        <strain evidence="4 5">AArcht4T</strain>
    </source>
</reference>
<dbReference type="Proteomes" id="UP000282323">
    <property type="component" value="Unassembled WGS sequence"/>
</dbReference>
<dbReference type="InterPro" id="IPR050087">
    <property type="entry name" value="AON_synthase_class-II"/>
</dbReference>
<dbReference type="GO" id="GO:0030170">
    <property type="term" value="F:pyridoxal phosphate binding"/>
    <property type="evidence" value="ECO:0007669"/>
    <property type="project" value="InterPro"/>
</dbReference>
<proteinExistence type="predicted"/>
<name>A0A3N6LV08_NATCH</name>
<dbReference type="PANTHER" id="PTHR13693:SF3">
    <property type="entry name" value="LD36009P"/>
    <property type="match status" value="1"/>
</dbReference>
<dbReference type="EMBL" id="REGA01000010">
    <property type="protein sequence ID" value="RQG94163.1"/>
    <property type="molecule type" value="Genomic_DNA"/>
</dbReference>
<dbReference type="AlphaFoldDB" id="A0A3N6LV08"/>
<comment type="cofactor">
    <cofactor evidence="1">
        <name>pyridoxal 5'-phosphate</name>
        <dbReference type="ChEBI" id="CHEBI:597326"/>
    </cofactor>
</comment>
<dbReference type="OrthoDB" id="9071at2157"/>
<dbReference type="RefSeq" id="WP_124195922.1">
    <property type="nucleotide sequence ID" value="NZ_REGA01000010.1"/>
</dbReference>
<evidence type="ECO:0000259" key="3">
    <source>
        <dbReference type="Pfam" id="PF00155"/>
    </source>
</evidence>
<dbReference type="CDD" id="cd06454">
    <property type="entry name" value="KBL_like"/>
    <property type="match status" value="1"/>
</dbReference>
<dbReference type="Pfam" id="PF00155">
    <property type="entry name" value="Aminotran_1_2"/>
    <property type="match status" value="1"/>
</dbReference>
<evidence type="ECO:0000313" key="4">
    <source>
        <dbReference type="EMBL" id="RQG94163.1"/>
    </source>
</evidence>
<organism evidence="4 5">
    <name type="scientific">Natrarchaeobius chitinivorans</name>
    <dbReference type="NCBI Taxonomy" id="1679083"/>
    <lineage>
        <taxon>Archaea</taxon>
        <taxon>Methanobacteriati</taxon>
        <taxon>Methanobacteriota</taxon>
        <taxon>Stenosarchaea group</taxon>
        <taxon>Halobacteria</taxon>
        <taxon>Halobacteriales</taxon>
        <taxon>Natrialbaceae</taxon>
        <taxon>Natrarchaeobius</taxon>
    </lineage>
</organism>
<dbReference type="InterPro" id="IPR015421">
    <property type="entry name" value="PyrdxlP-dep_Trfase_major"/>
</dbReference>
<protein>
    <submittedName>
        <fullName evidence="4">Aminotransferase class I/II-fold pyridoxal phosphate-dependent enzyme</fullName>
    </submittedName>
</protein>
<feature type="domain" description="Aminotransferase class I/classII large" evidence="3">
    <location>
        <begin position="41"/>
        <end position="380"/>
    </location>
</feature>
<keyword evidence="4" id="KW-0032">Aminotransferase</keyword>
<evidence type="ECO:0000256" key="2">
    <source>
        <dbReference type="ARBA" id="ARBA00022679"/>
    </source>
</evidence>
<keyword evidence="2 4" id="KW-0808">Transferase</keyword>